<comment type="caution">
    <text evidence="3">The sequence shown here is derived from an EMBL/GenBank/DDBJ whole genome shotgun (WGS) entry which is preliminary data.</text>
</comment>
<evidence type="ECO:0000313" key="4">
    <source>
        <dbReference type="Proteomes" id="UP001597185"/>
    </source>
</evidence>
<dbReference type="Proteomes" id="UP001597185">
    <property type="component" value="Unassembled WGS sequence"/>
</dbReference>
<dbReference type="RefSeq" id="WP_256419128.1">
    <property type="nucleotide sequence ID" value="NZ_JANHDL010000012.1"/>
</dbReference>
<proteinExistence type="predicted"/>
<name>A0ABD6C2B2_9EURY</name>
<feature type="transmembrane region" description="Helical" evidence="1">
    <location>
        <begin position="169"/>
        <end position="195"/>
    </location>
</feature>
<keyword evidence="4" id="KW-1185">Reference proteome</keyword>
<feature type="transmembrane region" description="Helical" evidence="1">
    <location>
        <begin position="136"/>
        <end position="157"/>
    </location>
</feature>
<evidence type="ECO:0000256" key="1">
    <source>
        <dbReference type="SAM" id="Phobius"/>
    </source>
</evidence>
<organism evidence="3 4">
    <name type="scientific">Halorubrum laminariae</name>
    <dbReference type="NCBI Taxonomy" id="1433523"/>
    <lineage>
        <taxon>Archaea</taxon>
        <taxon>Methanobacteriati</taxon>
        <taxon>Methanobacteriota</taxon>
        <taxon>Stenosarchaea group</taxon>
        <taxon>Halobacteria</taxon>
        <taxon>Halobacteriales</taxon>
        <taxon>Haloferacaceae</taxon>
        <taxon>Halorubrum</taxon>
    </lineage>
</organism>
<dbReference type="Pfam" id="PF25933">
    <property type="entry name" value="DUF7978"/>
    <property type="match status" value="1"/>
</dbReference>
<keyword evidence="1" id="KW-0472">Membrane</keyword>
<reference evidence="3 4" key="1">
    <citation type="journal article" date="2019" name="Int. J. Syst. Evol. Microbiol.">
        <title>The Global Catalogue of Microorganisms (GCM) 10K type strain sequencing project: providing services to taxonomists for standard genome sequencing and annotation.</title>
        <authorList>
            <consortium name="The Broad Institute Genomics Platform"/>
            <consortium name="The Broad Institute Genome Sequencing Center for Infectious Disease"/>
            <person name="Wu L."/>
            <person name="Ma J."/>
        </authorList>
    </citation>
    <scope>NUCLEOTIDE SEQUENCE [LARGE SCALE GENOMIC DNA]</scope>
    <source>
        <strain evidence="3 4">CGMCC 1.12689</strain>
    </source>
</reference>
<accession>A0ABD6C2B2</accession>
<evidence type="ECO:0000259" key="2">
    <source>
        <dbReference type="Pfam" id="PF25933"/>
    </source>
</evidence>
<dbReference type="InterPro" id="IPR058284">
    <property type="entry name" value="DUF7978"/>
</dbReference>
<dbReference type="AlphaFoldDB" id="A0ABD6C2B2"/>
<feature type="transmembrane region" description="Helical" evidence="1">
    <location>
        <begin position="12"/>
        <end position="34"/>
    </location>
</feature>
<keyword evidence="1" id="KW-0812">Transmembrane</keyword>
<keyword evidence="1" id="KW-1133">Transmembrane helix</keyword>
<sequence length="197" mass="19963">MSVPERSTRQNGIAGRAVAGAGVGAVAYVLGYLITYLTQSGRIEEQLRGLNFFADLFGGDPIPAWQGVGWVFYNAHFVDTEVPALVGGARSVSLISEADGGSLAWLFVLPPLLLLAAGFFAGRFSGSSDASDGAQSGALVVAGYLPLAVIGAFLFRYSVGDGAAVSPTLVTAVLLAGAVYPALFGGIGGAVSGVFGE</sequence>
<evidence type="ECO:0000313" key="3">
    <source>
        <dbReference type="EMBL" id="MFD1571118.1"/>
    </source>
</evidence>
<gene>
    <name evidence="3" type="ORF">ACFR9T_11045</name>
</gene>
<protein>
    <submittedName>
        <fullName evidence="3">Transporter</fullName>
    </submittedName>
</protein>
<dbReference type="EMBL" id="JBHUDB010000008">
    <property type="protein sequence ID" value="MFD1571118.1"/>
    <property type="molecule type" value="Genomic_DNA"/>
</dbReference>
<feature type="domain" description="DUF7978" evidence="2">
    <location>
        <begin position="13"/>
        <end position="194"/>
    </location>
</feature>
<feature type="transmembrane region" description="Helical" evidence="1">
    <location>
        <begin position="103"/>
        <end position="124"/>
    </location>
</feature>